<dbReference type="InterPro" id="IPR019734">
    <property type="entry name" value="TPR_rpt"/>
</dbReference>
<keyword evidence="4" id="KW-1185">Reference proteome</keyword>
<dbReference type="PROSITE" id="PS50005">
    <property type="entry name" value="TPR"/>
    <property type="match status" value="1"/>
</dbReference>
<dbReference type="Pfam" id="PF12770">
    <property type="entry name" value="CHAT"/>
    <property type="match status" value="1"/>
</dbReference>
<evidence type="ECO:0000259" key="2">
    <source>
        <dbReference type="Pfam" id="PF12770"/>
    </source>
</evidence>
<dbReference type="Gene3D" id="1.25.40.10">
    <property type="entry name" value="Tetratricopeptide repeat domain"/>
    <property type="match status" value="2"/>
</dbReference>
<dbReference type="EMBL" id="LXQD01000115">
    <property type="protein sequence ID" value="RCJ37419.1"/>
    <property type="molecule type" value="Genomic_DNA"/>
</dbReference>
<dbReference type="AlphaFoldDB" id="A0A367RMZ2"/>
<name>A0A367RMZ2_9NOSO</name>
<dbReference type="SUPFAM" id="SSF48452">
    <property type="entry name" value="TPR-like"/>
    <property type="match status" value="2"/>
</dbReference>
<dbReference type="PANTHER" id="PTHR10098">
    <property type="entry name" value="RAPSYN-RELATED"/>
    <property type="match status" value="1"/>
</dbReference>
<dbReference type="InterPro" id="IPR011990">
    <property type="entry name" value="TPR-like_helical_dom_sf"/>
</dbReference>
<protein>
    <recommendedName>
        <fullName evidence="2">CHAT domain-containing protein</fullName>
    </recommendedName>
</protein>
<dbReference type="PANTHER" id="PTHR10098:SF112">
    <property type="entry name" value="SLR0380 PROTEIN"/>
    <property type="match status" value="1"/>
</dbReference>
<proteinExistence type="predicted"/>
<dbReference type="InterPro" id="IPR024983">
    <property type="entry name" value="CHAT_dom"/>
</dbReference>
<sequence>MISFRYLFKYLLLGILGLSIALIQPSFLLATGNKDAQLHQAELLNQKGQRQLDQGQATEALETWQQATKLYQRLKDTEGIAGSLINQNLALQALGLNFRACNVLLKALKFNASICSTSADTSFDSTKRLLNAEIDKLNPLPVHLLGLQNLGNVLRRNGKLSSSEIVLKKTLSLAQHLPNFDISIILLSLGNTEKSMFQQAQDKYYWVEEPIFQKEVVNLIREKALESLEIYQRINNISGISKEIRLKAQLQRLNLLLNFDKWLTAESNLGSKQLATIQSQINQQIRPLVEVILKNSSVFSELPANQSVYTKLNFANSLNLIPNEQLQSLALEYAQSALKTAKSTNDQRLMSNAFGTLGKLEKQTQRKQADLEQAMTLAQSIQAWDIAYDWQHELGDLYRKQGKYQQALEAYSAAINNLTQVRDNLASNVDLQFSFYEKVEPVYREYMQLLLSSPNPNLELVIQTNQQLQIAELENFLRCGKLDLVPLNNLQNLPRNTATIHIIDLGSSIEVIVQSPDRSLHYNSIDANLIRSHVDNLLDILQSPKLFSRNRSLIISSYQKLYSLLIAPIKVYLPSSGTLVFALDTSFQSLPMGLLNDGKDYLIKQYSVAETLGSKIRPPLSLSQNQFIALIAGLSKKSPSFNDINVPKGLKPLPKVVTEVTDVKKQTNSSKVLLDENFTTLQFQEELSKNNFPIVHISTHGQFSSNSEQTLLLAYDKAINILEFNSLLKGKTDTDTNAIELLVLSACQTAKGNKRSTLGIAGVAAQAGAQSVIASLWLVDEDSTAVLMQEFYKGLKNGLTKAEALRHAQLSLSSNPQYTHPYFWAGFVLVGGWL</sequence>
<evidence type="ECO:0000313" key="4">
    <source>
        <dbReference type="Proteomes" id="UP000252107"/>
    </source>
</evidence>
<comment type="caution">
    <text evidence="3">The sequence shown here is derived from an EMBL/GenBank/DDBJ whole genome shotgun (WGS) entry which is preliminary data.</text>
</comment>
<organism evidence="3 4">
    <name type="scientific">Nostoc minutum NIES-26</name>
    <dbReference type="NCBI Taxonomy" id="1844469"/>
    <lineage>
        <taxon>Bacteria</taxon>
        <taxon>Bacillati</taxon>
        <taxon>Cyanobacteriota</taxon>
        <taxon>Cyanophyceae</taxon>
        <taxon>Nostocales</taxon>
        <taxon>Nostocaceae</taxon>
        <taxon>Nostoc</taxon>
    </lineage>
</organism>
<reference evidence="3" key="1">
    <citation type="submission" date="2016-04" db="EMBL/GenBank/DDBJ databases">
        <authorList>
            <person name="Tabuchi Yagui T.R."/>
        </authorList>
    </citation>
    <scope>NUCLEOTIDE SEQUENCE [LARGE SCALE GENOMIC DNA]</scope>
    <source>
        <strain evidence="3">NIES-26</strain>
    </source>
</reference>
<feature type="domain" description="CHAT" evidence="2">
    <location>
        <begin position="558"/>
        <end position="831"/>
    </location>
</feature>
<gene>
    <name evidence="3" type="ORF">A6770_40135</name>
</gene>
<dbReference type="Proteomes" id="UP000252107">
    <property type="component" value="Unassembled WGS sequence"/>
</dbReference>
<dbReference type="SMART" id="SM00028">
    <property type="entry name" value="TPR"/>
    <property type="match status" value="3"/>
</dbReference>
<accession>A0A367RMZ2</accession>
<feature type="repeat" description="TPR" evidence="1">
    <location>
        <begin position="388"/>
        <end position="421"/>
    </location>
</feature>
<evidence type="ECO:0000313" key="3">
    <source>
        <dbReference type="EMBL" id="RCJ37419.1"/>
    </source>
</evidence>
<evidence type="ECO:0000256" key="1">
    <source>
        <dbReference type="PROSITE-ProRule" id="PRU00339"/>
    </source>
</evidence>
<keyword evidence="1" id="KW-0802">TPR repeat</keyword>